<sequence>MSLPMVTLCLRCGRSRMNTIARSQHSAIPSRLFRESRLQNVCLTAVRKEFIRRLSSVETKRASVKFKNASWKDLKNIIMLAAPHKKRIFGGMMFLTVSSSIFLLTPRILGKLIDEHDPVKRASIDEKDFSYRLASYFKENPLAIGAVCICARAYLMHTAGQLIVNDLRTKVFGKVLRQDMSFFDRNKVGEVVSRLSTDALIVGYSVSTNLSDGARALITCLGSGGLMPMLVVIPFIVGIFYVFGNYQRKFTMQMQEAVAGANQVATERLSNIRTVRMLVSEEKEMNAYRKKIHDIWNISKKEGFAKGLMFGTFQFTGLLTYGDLSSFSLYSILCAASLSNMSGFYTEIMKGLGASTRLFELEKQKPLIPLTGGIKINDVKNAIRFESVAFTYDGRDPVFNDITFKIPSSSITAIVGASGSGKSTIGHLLLRLYDPSQGRIVVDDTDLRDIDPSEWRRMIGTVGQEPVLFSRYLLFFIYLFIKIKFSSIRDNITYGLANPESVTEEQIVEAAIQSNCYEFIQTFPDKFDTMVGEGGSSMLSGGQKQRIAIARALILKPRVLILDEATSALDATSEYLVRKALSNLLENNRQTVLIIAHRLSTIKHANQIVVLDKGAVAEVGNFDELMRLQGIFNQLVEKQAIGWRDDQF</sequence>
<dbReference type="AlphaFoldDB" id="A0AAD4N871"/>
<dbReference type="Proteomes" id="UP001201812">
    <property type="component" value="Unassembled WGS sequence"/>
</dbReference>
<dbReference type="GO" id="GO:0005524">
    <property type="term" value="F:ATP binding"/>
    <property type="evidence" value="ECO:0007669"/>
    <property type="project" value="UniProtKB-KW"/>
</dbReference>
<dbReference type="InterPro" id="IPR011527">
    <property type="entry name" value="ABC1_TM_dom"/>
</dbReference>
<evidence type="ECO:0000256" key="7">
    <source>
        <dbReference type="ARBA" id="ARBA00023136"/>
    </source>
</evidence>
<dbReference type="SUPFAM" id="SSF52540">
    <property type="entry name" value="P-loop containing nucleoside triphosphate hydrolases"/>
    <property type="match status" value="1"/>
</dbReference>
<accession>A0AAD4N871</accession>
<dbReference type="Pfam" id="PF00664">
    <property type="entry name" value="ABC_membrane"/>
    <property type="match status" value="1"/>
</dbReference>
<evidence type="ECO:0000256" key="5">
    <source>
        <dbReference type="ARBA" id="ARBA00022840"/>
    </source>
</evidence>
<evidence type="ECO:0000313" key="12">
    <source>
        <dbReference type="Proteomes" id="UP001201812"/>
    </source>
</evidence>
<evidence type="ECO:0000259" key="10">
    <source>
        <dbReference type="PROSITE" id="PS50929"/>
    </source>
</evidence>
<dbReference type="GO" id="GO:0016887">
    <property type="term" value="F:ATP hydrolysis activity"/>
    <property type="evidence" value="ECO:0007669"/>
    <property type="project" value="InterPro"/>
</dbReference>
<dbReference type="CDD" id="cd18573">
    <property type="entry name" value="ABC_6TM_ABCB10_like"/>
    <property type="match status" value="1"/>
</dbReference>
<dbReference type="Gene3D" id="3.40.50.300">
    <property type="entry name" value="P-loop containing nucleotide triphosphate hydrolases"/>
    <property type="match status" value="1"/>
</dbReference>
<keyword evidence="7 8" id="KW-0472">Membrane</keyword>
<keyword evidence="5" id="KW-0067">ATP-binding</keyword>
<evidence type="ECO:0000313" key="11">
    <source>
        <dbReference type="EMBL" id="KAI1720572.1"/>
    </source>
</evidence>
<evidence type="ECO:0000256" key="8">
    <source>
        <dbReference type="SAM" id="Phobius"/>
    </source>
</evidence>
<feature type="domain" description="ABC transmembrane type-1" evidence="10">
    <location>
        <begin position="142"/>
        <end position="322"/>
    </location>
</feature>
<dbReference type="PROSITE" id="PS00211">
    <property type="entry name" value="ABC_TRANSPORTER_1"/>
    <property type="match status" value="1"/>
</dbReference>
<dbReference type="PROSITE" id="PS50929">
    <property type="entry name" value="ABC_TM1F"/>
    <property type="match status" value="1"/>
</dbReference>
<evidence type="ECO:0000256" key="2">
    <source>
        <dbReference type="ARBA" id="ARBA00022448"/>
    </source>
</evidence>
<dbReference type="InterPro" id="IPR017871">
    <property type="entry name" value="ABC_transporter-like_CS"/>
</dbReference>
<gene>
    <name evidence="11" type="ORF">DdX_04810</name>
</gene>
<evidence type="ECO:0000259" key="9">
    <source>
        <dbReference type="PROSITE" id="PS50893"/>
    </source>
</evidence>
<feature type="transmembrane region" description="Helical" evidence="8">
    <location>
        <begin position="88"/>
        <end position="109"/>
    </location>
</feature>
<evidence type="ECO:0000256" key="6">
    <source>
        <dbReference type="ARBA" id="ARBA00022989"/>
    </source>
</evidence>
<dbReference type="InterPro" id="IPR003439">
    <property type="entry name" value="ABC_transporter-like_ATP-bd"/>
</dbReference>
<evidence type="ECO:0000256" key="4">
    <source>
        <dbReference type="ARBA" id="ARBA00022741"/>
    </source>
</evidence>
<feature type="transmembrane region" description="Helical" evidence="8">
    <location>
        <begin position="216"/>
        <end position="244"/>
    </location>
</feature>
<dbReference type="SMART" id="SM00382">
    <property type="entry name" value="AAA"/>
    <property type="match status" value="1"/>
</dbReference>
<dbReference type="InterPro" id="IPR027417">
    <property type="entry name" value="P-loop_NTPase"/>
</dbReference>
<keyword evidence="4" id="KW-0547">Nucleotide-binding</keyword>
<dbReference type="Pfam" id="PF00005">
    <property type="entry name" value="ABC_tran"/>
    <property type="match status" value="1"/>
</dbReference>
<evidence type="ECO:0000256" key="1">
    <source>
        <dbReference type="ARBA" id="ARBA00004141"/>
    </source>
</evidence>
<proteinExistence type="predicted"/>
<dbReference type="GO" id="GO:0015421">
    <property type="term" value="F:ABC-type oligopeptide transporter activity"/>
    <property type="evidence" value="ECO:0007669"/>
    <property type="project" value="TreeGrafter"/>
</dbReference>
<comment type="caution">
    <text evidence="11">The sequence shown here is derived from an EMBL/GenBank/DDBJ whole genome shotgun (WGS) entry which is preliminary data.</text>
</comment>
<dbReference type="PROSITE" id="PS50893">
    <property type="entry name" value="ABC_TRANSPORTER_2"/>
    <property type="match status" value="1"/>
</dbReference>
<dbReference type="SUPFAM" id="SSF90123">
    <property type="entry name" value="ABC transporter transmembrane region"/>
    <property type="match status" value="1"/>
</dbReference>
<keyword evidence="3 8" id="KW-0812">Transmembrane</keyword>
<name>A0AAD4N871_9BILA</name>
<keyword evidence="6 8" id="KW-1133">Transmembrane helix</keyword>
<dbReference type="EMBL" id="JAKKPZ010000005">
    <property type="protein sequence ID" value="KAI1720572.1"/>
    <property type="molecule type" value="Genomic_DNA"/>
</dbReference>
<keyword evidence="12" id="KW-1185">Reference proteome</keyword>
<dbReference type="PANTHER" id="PTHR43394">
    <property type="entry name" value="ATP-DEPENDENT PERMEASE MDL1, MITOCHONDRIAL"/>
    <property type="match status" value="1"/>
</dbReference>
<comment type="subcellular location">
    <subcellularLocation>
        <location evidence="1">Membrane</location>
        <topology evidence="1">Multi-pass membrane protein</topology>
    </subcellularLocation>
</comment>
<keyword evidence="2" id="KW-0813">Transport</keyword>
<protein>
    <submittedName>
        <fullName evidence="11">ABC transporter transmembrane region domain-containing protein</fullName>
    </submittedName>
</protein>
<dbReference type="FunFam" id="3.40.50.300:FF:001371">
    <property type="entry name" value="ABC transporter ATP-binding protein"/>
    <property type="match status" value="1"/>
</dbReference>
<feature type="domain" description="ABC transporter" evidence="9">
    <location>
        <begin position="383"/>
        <end position="638"/>
    </location>
</feature>
<dbReference type="InterPro" id="IPR039421">
    <property type="entry name" value="Type_1_exporter"/>
</dbReference>
<dbReference type="InterPro" id="IPR036640">
    <property type="entry name" value="ABC1_TM_sf"/>
</dbReference>
<evidence type="ECO:0000256" key="3">
    <source>
        <dbReference type="ARBA" id="ARBA00022692"/>
    </source>
</evidence>
<dbReference type="PANTHER" id="PTHR43394:SF1">
    <property type="entry name" value="ATP-BINDING CASSETTE SUB-FAMILY B MEMBER 10, MITOCHONDRIAL"/>
    <property type="match status" value="1"/>
</dbReference>
<dbReference type="InterPro" id="IPR003593">
    <property type="entry name" value="AAA+_ATPase"/>
</dbReference>
<dbReference type="GO" id="GO:0005743">
    <property type="term" value="C:mitochondrial inner membrane"/>
    <property type="evidence" value="ECO:0007669"/>
    <property type="project" value="TreeGrafter"/>
</dbReference>
<dbReference type="Gene3D" id="1.20.1560.10">
    <property type="entry name" value="ABC transporter type 1, transmembrane domain"/>
    <property type="match status" value="1"/>
</dbReference>
<dbReference type="GO" id="GO:0090374">
    <property type="term" value="P:oligopeptide export from mitochondrion"/>
    <property type="evidence" value="ECO:0007669"/>
    <property type="project" value="TreeGrafter"/>
</dbReference>
<organism evidence="11 12">
    <name type="scientific">Ditylenchus destructor</name>
    <dbReference type="NCBI Taxonomy" id="166010"/>
    <lineage>
        <taxon>Eukaryota</taxon>
        <taxon>Metazoa</taxon>
        <taxon>Ecdysozoa</taxon>
        <taxon>Nematoda</taxon>
        <taxon>Chromadorea</taxon>
        <taxon>Rhabditida</taxon>
        <taxon>Tylenchina</taxon>
        <taxon>Tylenchomorpha</taxon>
        <taxon>Sphaerularioidea</taxon>
        <taxon>Anguinidae</taxon>
        <taxon>Anguininae</taxon>
        <taxon>Ditylenchus</taxon>
    </lineage>
</organism>
<reference evidence="11" key="1">
    <citation type="submission" date="2022-01" db="EMBL/GenBank/DDBJ databases">
        <title>Genome Sequence Resource for Two Populations of Ditylenchus destructor, the Migratory Endoparasitic Phytonematode.</title>
        <authorList>
            <person name="Zhang H."/>
            <person name="Lin R."/>
            <person name="Xie B."/>
        </authorList>
    </citation>
    <scope>NUCLEOTIDE SEQUENCE</scope>
    <source>
        <strain evidence="11">BazhouSP</strain>
    </source>
</reference>